<evidence type="ECO:0000313" key="4">
    <source>
        <dbReference type="Proteomes" id="UP000291343"/>
    </source>
</evidence>
<dbReference type="AlphaFoldDB" id="A0A482WEZ1"/>
<dbReference type="InParanoid" id="A0A482WEZ1"/>
<evidence type="ECO:0000256" key="1">
    <source>
        <dbReference type="SAM" id="Coils"/>
    </source>
</evidence>
<keyword evidence="4" id="KW-1185">Reference proteome</keyword>
<evidence type="ECO:0000313" key="3">
    <source>
        <dbReference type="EMBL" id="RZF32115.1"/>
    </source>
</evidence>
<dbReference type="Proteomes" id="UP000291343">
    <property type="component" value="Unassembled WGS sequence"/>
</dbReference>
<keyword evidence="1" id="KW-0175">Coiled coil</keyword>
<evidence type="ECO:0000256" key="2">
    <source>
        <dbReference type="SAM" id="SignalP"/>
    </source>
</evidence>
<reference evidence="3 4" key="1">
    <citation type="journal article" date="2017" name="Gigascience">
        <title>Genome sequence of the small brown planthopper, Laodelphax striatellus.</title>
        <authorList>
            <person name="Zhu J."/>
            <person name="Jiang F."/>
            <person name="Wang X."/>
            <person name="Yang P."/>
            <person name="Bao Y."/>
            <person name="Zhao W."/>
            <person name="Wang W."/>
            <person name="Lu H."/>
            <person name="Wang Q."/>
            <person name="Cui N."/>
            <person name="Li J."/>
            <person name="Chen X."/>
            <person name="Luo L."/>
            <person name="Yu J."/>
            <person name="Kang L."/>
            <person name="Cui F."/>
        </authorList>
    </citation>
    <scope>NUCLEOTIDE SEQUENCE [LARGE SCALE GENOMIC DNA]</scope>
    <source>
        <strain evidence="3">Lst14</strain>
    </source>
</reference>
<gene>
    <name evidence="3" type="ORF">LSTR_LSTR003978</name>
</gene>
<accession>A0A482WEZ1</accession>
<protein>
    <submittedName>
        <fullName evidence="3">Uncharacterized protein</fullName>
    </submittedName>
</protein>
<keyword evidence="2" id="KW-0732">Signal</keyword>
<organism evidence="3 4">
    <name type="scientific">Laodelphax striatellus</name>
    <name type="common">Small brown planthopper</name>
    <name type="synonym">Delphax striatella</name>
    <dbReference type="NCBI Taxonomy" id="195883"/>
    <lineage>
        <taxon>Eukaryota</taxon>
        <taxon>Metazoa</taxon>
        <taxon>Ecdysozoa</taxon>
        <taxon>Arthropoda</taxon>
        <taxon>Hexapoda</taxon>
        <taxon>Insecta</taxon>
        <taxon>Pterygota</taxon>
        <taxon>Neoptera</taxon>
        <taxon>Paraneoptera</taxon>
        <taxon>Hemiptera</taxon>
        <taxon>Auchenorrhyncha</taxon>
        <taxon>Fulgoroidea</taxon>
        <taxon>Delphacidae</taxon>
        <taxon>Criomorphinae</taxon>
        <taxon>Laodelphax</taxon>
    </lineage>
</organism>
<feature type="coiled-coil region" evidence="1">
    <location>
        <begin position="177"/>
        <end position="204"/>
    </location>
</feature>
<sequence>MRSAYLKLIITIVALQMCGLPSVSDFHVIRKQLKSNKIKTSHDKTLPFDPEDQPLLEREEAFQLDNVVVFGPQNQNSEPQKLQAYQEKKWFDTCPASGFHFSNQSLVHYQSLDTEKHDLKPKKGRRNKIRTKISPEVDRNIQFHADEGSDRITKLTKTHGMHNLELQTLINDFLENFITLKALLDQLKGENNELEGKRIETLGK</sequence>
<dbReference type="EMBL" id="QKKF02037473">
    <property type="protein sequence ID" value="RZF32115.1"/>
    <property type="molecule type" value="Genomic_DNA"/>
</dbReference>
<feature type="signal peptide" evidence="2">
    <location>
        <begin position="1"/>
        <end position="25"/>
    </location>
</feature>
<comment type="caution">
    <text evidence="3">The sequence shown here is derived from an EMBL/GenBank/DDBJ whole genome shotgun (WGS) entry which is preliminary data.</text>
</comment>
<name>A0A482WEZ1_LAOST</name>
<proteinExistence type="predicted"/>
<feature type="chain" id="PRO_5019739073" evidence="2">
    <location>
        <begin position="26"/>
        <end position="204"/>
    </location>
</feature>